<organism evidence="2 3">
    <name type="scientific">Glycomyces sambucus</name>
    <dbReference type="NCBI Taxonomy" id="380244"/>
    <lineage>
        <taxon>Bacteria</taxon>
        <taxon>Bacillati</taxon>
        <taxon>Actinomycetota</taxon>
        <taxon>Actinomycetes</taxon>
        <taxon>Glycomycetales</taxon>
        <taxon>Glycomycetaceae</taxon>
        <taxon>Glycomyces</taxon>
    </lineage>
</organism>
<dbReference type="STRING" id="380244.SAMN05216298_0946"/>
<dbReference type="AlphaFoldDB" id="A0A1G9DK38"/>
<evidence type="ECO:0000256" key="1">
    <source>
        <dbReference type="SAM" id="MobiDB-lite"/>
    </source>
</evidence>
<proteinExistence type="predicted"/>
<gene>
    <name evidence="2" type="ORF">SAMN05216298_0946</name>
</gene>
<name>A0A1G9DK38_9ACTN</name>
<keyword evidence="3" id="KW-1185">Reference proteome</keyword>
<evidence type="ECO:0000313" key="2">
    <source>
        <dbReference type="EMBL" id="SDK64258.1"/>
    </source>
</evidence>
<feature type="region of interest" description="Disordered" evidence="1">
    <location>
        <begin position="1"/>
        <end position="20"/>
    </location>
</feature>
<protein>
    <submittedName>
        <fullName evidence="2">Uncharacterized protein</fullName>
    </submittedName>
</protein>
<reference evidence="3" key="1">
    <citation type="submission" date="2016-10" db="EMBL/GenBank/DDBJ databases">
        <authorList>
            <person name="Varghese N."/>
            <person name="Submissions S."/>
        </authorList>
    </citation>
    <scope>NUCLEOTIDE SEQUENCE [LARGE SCALE GENOMIC DNA]</scope>
    <source>
        <strain evidence="3">CGMCC 4.3147</strain>
    </source>
</reference>
<accession>A0A1G9DK38</accession>
<sequence length="197" mass="21362">MAALLSRTRPRARGAAGSGPSLSVAAGRLAGMEFYPYPPAASARIDPFDTKTAAVQYRVWGGSRSTYAFTGRVAPGPDFPMDGHIPMGYKVLQYAQKIAVFEDAELVREWPRVEEGPRREHEPVPEPVPGVKRKTRPLPPLASIWEVNTCGFMVESPSGEVKLLGYDAGEAMEAGALASIDKGTAAVWFVYAAEDWH</sequence>
<dbReference type="EMBL" id="FNGF01000001">
    <property type="protein sequence ID" value="SDK64258.1"/>
    <property type="molecule type" value="Genomic_DNA"/>
</dbReference>
<dbReference type="Proteomes" id="UP000198662">
    <property type="component" value="Unassembled WGS sequence"/>
</dbReference>
<evidence type="ECO:0000313" key="3">
    <source>
        <dbReference type="Proteomes" id="UP000198662"/>
    </source>
</evidence>
<feature type="region of interest" description="Disordered" evidence="1">
    <location>
        <begin position="114"/>
        <end position="133"/>
    </location>
</feature>
<feature type="compositionally biased region" description="Basic and acidic residues" evidence="1">
    <location>
        <begin position="114"/>
        <end position="124"/>
    </location>
</feature>